<sequence>MNQRSKHLVLLALSDGNKNSIEIQNLANSTKLPYSEPENALSLTNSECPVSPSNLEDPTTTTPEQDDTTFENPGLDLVQDRFHPVAPVAVLPVAPVVVPVILLQKTIIRIMRV</sequence>
<protein>
    <submittedName>
        <fullName evidence="3">Uncharacterized protein</fullName>
    </submittedName>
</protein>
<dbReference type="Proteomes" id="UP000814243">
    <property type="component" value="Unassembled WGS sequence"/>
</dbReference>
<feature type="compositionally biased region" description="Polar residues" evidence="1">
    <location>
        <begin position="41"/>
        <end position="54"/>
    </location>
</feature>
<gene>
    <name evidence="3" type="ORF">HF086_005379</name>
</gene>
<reference evidence="3" key="1">
    <citation type="journal article" date="2021" name="G3 (Bethesda)">
        <title>Genome and transcriptome analysis of the beet armyworm Spodoptera exigua reveals targets for pest control. .</title>
        <authorList>
            <person name="Simon S."/>
            <person name="Breeschoten T."/>
            <person name="Jansen H.J."/>
            <person name="Dirks R.P."/>
            <person name="Schranz M.E."/>
            <person name="Ros V.I.D."/>
        </authorList>
    </citation>
    <scope>NUCLEOTIDE SEQUENCE</scope>
    <source>
        <strain evidence="3">TB_SE_WUR_2020</strain>
    </source>
</reference>
<dbReference type="AlphaFoldDB" id="A0A922SIA2"/>
<name>A0A922SIA2_SPOEX</name>
<comment type="caution">
    <text evidence="3">The sequence shown here is derived from an EMBL/GenBank/DDBJ whole genome shotgun (WGS) entry which is preliminary data.</text>
</comment>
<evidence type="ECO:0000313" key="4">
    <source>
        <dbReference type="Proteomes" id="UP000814243"/>
    </source>
</evidence>
<keyword evidence="2" id="KW-1133">Transmembrane helix</keyword>
<dbReference type="EMBL" id="JACEFF010000420">
    <property type="protein sequence ID" value="KAH9637968.1"/>
    <property type="molecule type" value="Genomic_DNA"/>
</dbReference>
<accession>A0A922SIA2</accession>
<organism evidence="3 4">
    <name type="scientific">Spodoptera exigua</name>
    <name type="common">Beet armyworm</name>
    <name type="synonym">Noctua fulgens</name>
    <dbReference type="NCBI Taxonomy" id="7107"/>
    <lineage>
        <taxon>Eukaryota</taxon>
        <taxon>Metazoa</taxon>
        <taxon>Ecdysozoa</taxon>
        <taxon>Arthropoda</taxon>
        <taxon>Hexapoda</taxon>
        <taxon>Insecta</taxon>
        <taxon>Pterygota</taxon>
        <taxon>Neoptera</taxon>
        <taxon>Endopterygota</taxon>
        <taxon>Lepidoptera</taxon>
        <taxon>Glossata</taxon>
        <taxon>Ditrysia</taxon>
        <taxon>Noctuoidea</taxon>
        <taxon>Noctuidae</taxon>
        <taxon>Amphipyrinae</taxon>
        <taxon>Spodoptera</taxon>
    </lineage>
</organism>
<evidence type="ECO:0000313" key="3">
    <source>
        <dbReference type="EMBL" id="KAH9637968.1"/>
    </source>
</evidence>
<evidence type="ECO:0000256" key="2">
    <source>
        <dbReference type="SAM" id="Phobius"/>
    </source>
</evidence>
<feature type="region of interest" description="Disordered" evidence="1">
    <location>
        <begin position="36"/>
        <end position="71"/>
    </location>
</feature>
<keyword evidence="2" id="KW-0472">Membrane</keyword>
<proteinExistence type="predicted"/>
<keyword evidence="2" id="KW-0812">Transmembrane</keyword>
<feature type="transmembrane region" description="Helical" evidence="2">
    <location>
        <begin position="85"/>
        <end position="103"/>
    </location>
</feature>
<evidence type="ECO:0000256" key="1">
    <source>
        <dbReference type="SAM" id="MobiDB-lite"/>
    </source>
</evidence>